<dbReference type="NCBIfam" id="NF041940">
    <property type="entry name" value="choice_anch_X"/>
    <property type="match status" value="1"/>
</dbReference>
<dbReference type="Proteomes" id="UP000427769">
    <property type="component" value="Chromosome"/>
</dbReference>
<evidence type="ECO:0000313" key="1">
    <source>
        <dbReference type="EMBL" id="BBO75166.1"/>
    </source>
</evidence>
<dbReference type="NCBIfam" id="TIGR01451">
    <property type="entry name" value="B_ant_repeat"/>
    <property type="match status" value="2"/>
</dbReference>
<evidence type="ECO:0000313" key="2">
    <source>
        <dbReference type="Proteomes" id="UP000427769"/>
    </source>
</evidence>
<dbReference type="RefSeq" id="WP_155304110.1">
    <property type="nucleotide sequence ID" value="NZ_AP021875.1"/>
</dbReference>
<dbReference type="InterPro" id="IPR047589">
    <property type="entry name" value="DUF11_rpt"/>
</dbReference>
<protein>
    <submittedName>
        <fullName evidence="1">Uncharacterized protein</fullName>
    </submittedName>
</protein>
<dbReference type="EMBL" id="AP021875">
    <property type="protein sequence ID" value="BBO75166.1"/>
    <property type="molecule type" value="Genomic_DNA"/>
</dbReference>
<dbReference type="OrthoDB" id="5419691at2"/>
<gene>
    <name evidence="1" type="ORF">DSCW_25830</name>
</gene>
<dbReference type="AlphaFoldDB" id="A0A5K7Z0G3"/>
<keyword evidence="2" id="KW-1185">Reference proteome</keyword>
<proteinExistence type="predicted"/>
<sequence length="1077" mass="112055">MYPQQRKYPRKVCWPRGLLAILFVLTAVPVLADLHTTPNWFDSNGTASQPDWHYRVPIVVSSAVSNSSTIVVDVDFDALLSDLGISGTFDANSPRVVRSGGEPADVQQFTDSVYMDATDATNNGRGEVRFIHQDSGSTTYYLYFDITENGTKSAWSAADTINGNFEFAETGDQDVAGWSVDADSGFDAEVRPSENPSVNSDTTGSNTAYVTTDGTPHNGQYAFLMGARSRNEPNSASPAVTISRQIDVPSSDPGELTLRYRLEGWDSSADGASQYDYVRIRLVGSSTVELVGPDAGNYNLLPYSPNYGTNVVSSGQSGYGQYNGWDTDTSGGRHYSPAMTLAAGSEPWFTVSADLSAFTGQTVTLEITSSHYQDYRSWVHVDDVQWSVAAATLGSPQAFGTDITAPTAAAAGATLVLSAEVDAQPSAVVADIFDDSDAAVAAGIVLYDDGTHGDAAADDGQWTNDGSDTASPTVTVPVATALGVQWKTVLYALDESGSLVSATDGLVHIPGQASAESQANYYNIDEQAFTIVEAAAELSTSTKIVVDLNGGSLYPGDVLRYTITLIESAGVAATGVRITDTIPANLSDFTVVSIPTGAVDASTPDGTGANGSGYLDVIDIDVSAYGSTTVVFDVTVDASAPSGISIDNTATVSLDGDTAASPQAATMTVASPPSSGTKQLYLASNTDLSRTPPSTQEYQRINRNNDNTWTLTPALATDFQIDDGEDIAVTLLLRSDGYWGNVTLDLELSSSGTTTGTIGTLDGQSLFLNGTVQAYTFTFTASGVTDLAAGSALQLIVSNTSSGGGWSSSRVRVYTLSGDDISQVALATDTVINVDMIAFYDAAYPDGQTVVSASPGDTVYVRATVSDPFGSFDISGAGVEITGPSTTGSYAMTEVEDSGDATKIYEYALTLPTIGSDGTWTAVVTAAEGTEGTITHQQTASLTVGAPLLTVLKSAGSATAAPGSLITYTVQVVNTGTGEAVNIELDDAMSPYTALRIAYDGSGTLPFDLVSGPTGLTLGTPVYSDDGATYGYGPLVSEGGGAPAGYDANVSHWRLPINGSLAGSGEGFIMRYQVIVK</sequence>
<name>A0A5K7Z0G3_9BACT</name>
<dbReference type="KEGG" id="dwd:DSCW_25830"/>
<reference evidence="1 2" key="1">
    <citation type="submission" date="2019-11" db="EMBL/GenBank/DDBJ databases">
        <title>Comparative genomics of hydrocarbon-degrading Desulfosarcina strains.</title>
        <authorList>
            <person name="Watanabe M."/>
            <person name="Kojima H."/>
            <person name="Fukui M."/>
        </authorList>
    </citation>
    <scope>NUCLEOTIDE SEQUENCE [LARGE SCALE GENOMIC DNA]</scope>
    <source>
        <strain evidence="1 2">PP31</strain>
    </source>
</reference>
<organism evidence="1 2">
    <name type="scientific">Desulfosarcina widdelii</name>
    <dbReference type="NCBI Taxonomy" id="947919"/>
    <lineage>
        <taxon>Bacteria</taxon>
        <taxon>Pseudomonadati</taxon>
        <taxon>Thermodesulfobacteriota</taxon>
        <taxon>Desulfobacteria</taxon>
        <taxon>Desulfobacterales</taxon>
        <taxon>Desulfosarcinaceae</taxon>
        <taxon>Desulfosarcina</taxon>
    </lineage>
</organism>
<accession>A0A5K7Z0G3</accession>